<evidence type="ECO:0000313" key="8">
    <source>
        <dbReference type="Proteomes" id="UP000294604"/>
    </source>
</evidence>
<evidence type="ECO:0000256" key="3">
    <source>
        <dbReference type="ARBA" id="ARBA00008645"/>
    </source>
</evidence>
<dbReference type="EMBL" id="PECL01000007">
    <property type="protein sequence ID" value="TEA06473.1"/>
    <property type="molecule type" value="Genomic_DNA"/>
</dbReference>
<dbReference type="GO" id="GO:0047372">
    <property type="term" value="F:monoacylglycerol lipase activity"/>
    <property type="evidence" value="ECO:0007669"/>
    <property type="project" value="UniProtKB-EC"/>
</dbReference>
<name>A0A4R8SW82_9MYCO</name>
<keyword evidence="7" id="KW-0378">Hydrolase</keyword>
<evidence type="ECO:0000256" key="1">
    <source>
        <dbReference type="ARBA" id="ARBA00001613"/>
    </source>
</evidence>
<feature type="domain" description="Serine aminopeptidase S33" evidence="6">
    <location>
        <begin position="65"/>
        <end position="296"/>
    </location>
</feature>
<evidence type="ECO:0000256" key="4">
    <source>
        <dbReference type="ARBA" id="ARBA00013254"/>
    </source>
</evidence>
<dbReference type="Pfam" id="PF12146">
    <property type="entry name" value="Hydrolase_4"/>
    <property type="match status" value="1"/>
</dbReference>
<dbReference type="InterPro" id="IPR022742">
    <property type="entry name" value="Hydrolase_4"/>
</dbReference>
<dbReference type="FunFam" id="3.40.50.1820:FF:000117">
    <property type="entry name" value="Monoglyceride lipase, putative"/>
    <property type="match status" value="1"/>
</dbReference>
<dbReference type="EC" id="3.1.1.23" evidence="4"/>
<dbReference type="InterPro" id="IPR029058">
    <property type="entry name" value="AB_hydrolase_fold"/>
</dbReference>
<comment type="caution">
    <text evidence="7">The sequence shown here is derived from an EMBL/GenBank/DDBJ whole genome shotgun (WGS) entry which is preliminary data.</text>
</comment>
<comment type="similarity">
    <text evidence="3">Belongs to the AB hydrolase superfamily.</text>
</comment>
<gene>
    <name evidence="7" type="primary">ytpA</name>
    <name evidence="7" type="ORF">CCUG60884_01611</name>
</gene>
<dbReference type="Proteomes" id="UP000294604">
    <property type="component" value="Unassembled WGS sequence"/>
</dbReference>
<dbReference type="Gene3D" id="3.40.50.1820">
    <property type="entry name" value="alpha/beta hydrolase"/>
    <property type="match status" value="1"/>
</dbReference>
<dbReference type="InterPro" id="IPR000073">
    <property type="entry name" value="AB_hydrolase_1"/>
</dbReference>
<evidence type="ECO:0000256" key="5">
    <source>
        <dbReference type="ARBA" id="ARBA00071261"/>
    </source>
</evidence>
<protein>
    <recommendedName>
        <fullName evidence="5">Monoacylglycerol lipase</fullName>
        <ecNumber evidence="4">3.1.1.23</ecNumber>
    </recommendedName>
</protein>
<reference evidence="7 8" key="1">
    <citation type="journal article" date="2019" name="Sci. Rep.">
        <title>Extended insight into the Mycobacterium chelonae-abscessus complex through whole genome sequencing of Mycobacterium salmoniphilum outbreak and Mycobacterium salmoniphilum-like strains.</title>
        <authorList>
            <person name="Behra P.R.K."/>
            <person name="Das S."/>
            <person name="Pettersson B.M.F."/>
            <person name="Shirreff L."/>
            <person name="DuCote T."/>
            <person name="Jacobsson K.G."/>
            <person name="Ennis D.G."/>
            <person name="Kirsebom L.A."/>
        </authorList>
    </citation>
    <scope>NUCLEOTIDE SEQUENCE [LARGE SCALE GENOMIC DNA]</scope>
    <source>
        <strain evidence="7 8">CCUG 60884</strain>
    </source>
</reference>
<evidence type="ECO:0000256" key="2">
    <source>
        <dbReference type="ARBA" id="ARBA00004191"/>
    </source>
</evidence>
<dbReference type="AlphaFoldDB" id="A0A4R8SW82"/>
<evidence type="ECO:0000259" key="6">
    <source>
        <dbReference type="Pfam" id="PF12146"/>
    </source>
</evidence>
<organism evidence="7 8">
    <name type="scientific">Mycobacteroides salmoniphilum</name>
    <dbReference type="NCBI Taxonomy" id="404941"/>
    <lineage>
        <taxon>Bacteria</taxon>
        <taxon>Bacillati</taxon>
        <taxon>Actinomycetota</taxon>
        <taxon>Actinomycetes</taxon>
        <taxon>Mycobacteriales</taxon>
        <taxon>Mycobacteriaceae</taxon>
        <taxon>Mycobacteroides</taxon>
    </lineage>
</organism>
<evidence type="ECO:0000313" key="7">
    <source>
        <dbReference type="EMBL" id="TEA06473.1"/>
    </source>
</evidence>
<proteinExistence type="inferred from homology"/>
<comment type="subcellular location">
    <subcellularLocation>
        <location evidence="2">Secreted</location>
        <location evidence="2">Cell wall</location>
    </subcellularLocation>
</comment>
<accession>A0A4R8SW82</accession>
<dbReference type="STRING" id="404941.GCA_002013645_03090"/>
<sequence length="314" mass="34069">MPTLERVLGPAGKSGAIGGLADVGRYSPAPRFRRVPGVSGSRVQRAFDGADNVRIVYDTWTTAGTPRAVVVLSHGFGEHARRYDHVARRFNDAGYLVYALDHRGHGRSGGKRVYLRDISEYTDDFGTLVDIAAREYPDLKRIVLGHSMGGGIVFAYGVDHQDRYDLMVLSGPAIAAQVGLPYVLTLVAPVVGRLMPGLPVQKLDVNAISHDPAIIAAYNADPLVHHGRVPAGIGRALLGVGKTMRQRAAGLKRPVLTMHGGDDHLTAPEGSVWLSESAPDATLKIWNGLYHEIFNEFDKELVLDEVVSWIDARL</sequence>
<dbReference type="SUPFAM" id="SSF53474">
    <property type="entry name" value="alpha/beta-Hydrolases"/>
    <property type="match status" value="1"/>
</dbReference>
<comment type="catalytic activity">
    <reaction evidence="1">
        <text>Hydrolyzes glycerol monoesters of long-chain fatty acids.</text>
        <dbReference type="EC" id="3.1.1.23"/>
    </reaction>
</comment>
<dbReference type="InterPro" id="IPR051044">
    <property type="entry name" value="MAG_DAG_Lipase"/>
</dbReference>
<dbReference type="PRINTS" id="PR00111">
    <property type="entry name" value="ABHYDROLASE"/>
</dbReference>
<dbReference type="PANTHER" id="PTHR11614">
    <property type="entry name" value="PHOSPHOLIPASE-RELATED"/>
    <property type="match status" value="1"/>
</dbReference>